<feature type="domain" description="Domain of unknown function DB" evidence="3">
    <location>
        <begin position="158"/>
        <end position="228"/>
    </location>
</feature>
<dbReference type="Proteomes" id="UP000095281">
    <property type="component" value="Unplaced"/>
</dbReference>
<dbReference type="Pfam" id="PF03227">
    <property type="entry name" value="GILT"/>
    <property type="match status" value="1"/>
</dbReference>
<dbReference type="GO" id="GO:0016671">
    <property type="term" value="F:oxidoreductase activity, acting on a sulfur group of donors, disulfide as acceptor"/>
    <property type="evidence" value="ECO:0007669"/>
    <property type="project" value="InterPro"/>
</dbReference>
<comment type="similarity">
    <text evidence="1">Belongs to the GILT family.</text>
</comment>
<keyword evidence="2" id="KW-0325">Glycoprotein</keyword>
<evidence type="ECO:0000313" key="5">
    <source>
        <dbReference type="WBParaSite" id="MhA1_Contig45.frz3.gene8"/>
    </source>
</evidence>
<sequence>MHGPTECDLNRLQNCAISYFPKRHIGLVVCIQGLKNLEEAYQRCLSRLSQRTQFRLKQCAQTQTGECLATGICCCGITCMPAPAVMCNPASCQPGYTCGHYGCARNKARSALTKKDGIIVSVDEFVNRTLLNPKRVVFDRVKEKKYFEGKQEEYELDKTTFLKLTTDIQYCAAQGRDHSRCCAKVGIASTLAGNKCLTFCDQRAGKVTKLDYSYLPCYDRFESMKRCFYDEIRTHMERKLFPKLEKRARILIEE</sequence>
<dbReference type="AlphaFoldDB" id="A0A1I8BQX4"/>
<proteinExistence type="inferred from homology"/>
<evidence type="ECO:0000256" key="1">
    <source>
        <dbReference type="ARBA" id="ARBA00005679"/>
    </source>
</evidence>
<reference evidence="5" key="1">
    <citation type="submission" date="2016-11" db="UniProtKB">
        <authorList>
            <consortium name="WormBaseParasite"/>
        </authorList>
    </citation>
    <scope>IDENTIFICATION</scope>
</reference>
<organism evidence="4 5">
    <name type="scientific">Meloidogyne hapla</name>
    <name type="common">Root-knot nematode worm</name>
    <dbReference type="NCBI Taxonomy" id="6305"/>
    <lineage>
        <taxon>Eukaryota</taxon>
        <taxon>Metazoa</taxon>
        <taxon>Ecdysozoa</taxon>
        <taxon>Nematoda</taxon>
        <taxon>Chromadorea</taxon>
        <taxon>Rhabditida</taxon>
        <taxon>Tylenchina</taxon>
        <taxon>Tylenchomorpha</taxon>
        <taxon>Tylenchoidea</taxon>
        <taxon>Meloidogynidae</taxon>
        <taxon>Meloidogyninae</taxon>
        <taxon>Meloidogyne</taxon>
    </lineage>
</organism>
<dbReference type="InterPro" id="IPR002602">
    <property type="entry name" value="DB"/>
</dbReference>
<evidence type="ECO:0000256" key="2">
    <source>
        <dbReference type="ARBA" id="ARBA00023180"/>
    </source>
</evidence>
<protein>
    <submittedName>
        <fullName evidence="5">DB domain-containing protein</fullName>
    </submittedName>
</protein>
<evidence type="ECO:0000313" key="4">
    <source>
        <dbReference type="Proteomes" id="UP000095281"/>
    </source>
</evidence>
<dbReference type="PANTHER" id="PTHR46705:SF2">
    <property type="entry name" value="DOMAIN OF UNKNOWN FUNCTION DB DOMAIN-CONTAINING PROTEIN"/>
    <property type="match status" value="1"/>
</dbReference>
<evidence type="ECO:0000259" key="3">
    <source>
        <dbReference type="Pfam" id="PF01682"/>
    </source>
</evidence>
<dbReference type="WBParaSite" id="MhA1_Contig45.frz3.gene8">
    <property type="protein sequence ID" value="MhA1_Contig45.frz3.gene8"/>
    <property type="gene ID" value="MhA1_Contig45.frz3.gene8"/>
</dbReference>
<dbReference type="OMA" id="THMERKL"/>
<keyword evidence="4" id="KW-1185">Reference proteome</keyword>
<accession>A0A1I8BQX4</accession>
<dbReference type="InterPro" id="IPR004911">
    <property type="entry name" value="Interferon-induced_GILT"/>
</dbReference>
<dbReference type="PANTHER" id="PTHR46705">
    <property type="entry name" value="PROTEIN CBG09805"/>
    <property type="match status" value="1"/>
</dbReference>
<name>A0A1I8BQX4_MELHA</name>
<dbReference type="Pfam" id="PF01682">
    <property type="entry name" value="DB"/>
    <property type="match status" value="1"/>
</dbReference>